<dbReference type="Pfam" id="PF03334">
    <property type="entry name" value="PhaG_MnhG_YufB"/>
    <property type="match status" value="1"/>
</dbReference>
<dbReference type="EMBL" id="CP016397">
    <property type="protein sequence ID" value="ASQ45753.1"/>
    <property type="molecule type" value="Genomic_DNA"/>
</dbReference>
<evidence type="ECO:0000256" key="1">
    <source>
        <dbReference type="SAM" id="Phobius"/>
    </source>
</evidence>
<keyword evidence="1" id="KW-1133">Transmembrane helix</keyword>
<dbReference type="NCBIfam" id="NF009314">
    <property type="entry name" value="PRK12674.1-2"/>
    <property type="match status" value="1"/>
</dbReference>
<dbReference type="PANTHER" id="PTHR34703">
    <property type="entry name" value="ANTIPORTER SUBUNIT MNHG2-RELATED"/>
    <property type="match status" value="1"/>
</dbReference>
<dbReference type="RefSeq" id="WP_094090782.1">
    <property type="nucleotide sequence ID" value="NZ_CP016397.1"/>
</dbReference>
<dbReference type="KEGG" id="lcd:clem_05990"/>
<dbReference type="PANTHER" id="PTHR34703:SF1">
    <property type="entry name" value="ANTIPORTER SUBUNIT MNHG2-RELATED"/>
    <property type="match status" value="1"/>
</dbReference>
<dbReference type="OrthoDB" id="9813804at2"/>
<evidence type="ECO:0000313" key="3">
    <source>
        <dbReference type="Proteomes" id="UP000201728"/>
    </source>
</evidence>
<evidence type="ECO:0000313" key="2">
    <source>
        <dbReference type="EMBL" id="ASQ45753.1"/>
    </source>
</evidence>
<feature type="transmembrane region" description="Helical" evidence="1">
    <location>
        <begin position="37"/>
        <end position="57"/>
    </location>
</feature>
<feature type="transmembrane region" description="Helical" evidence="1">
    <location>
        <begin position="6"/>
        <end position="25"/>
    </location>
</feature>
<proteinExistence type="predicted"/>
<dbReference type="NCBIfam" id="TIGR01300">
    <property type="entry name" value="CPA3_mnhG_phaG"/>
    <property type="match status" value="1"/>
</dbReference>
<gene>
    <name evidence="2" type="primary">mrpG</name>
    <name evidence="2" type="ORF">clem_05990</name>
</gene>
<keyword evidence="3" id="KW-1185">Reference proteome</keyword>
<sequence>MNQIIALFAVSIGSFFIFIAAVGILKMPDIFIRMHAATKAGTLGCGLILIGATIYFLQIQVAIESFLTLIFIYITAPIASHLIARSAYAQNVKLSPSTTIDELSHYYQLASKNDNDNKSR</sequence>
<keyword evidence="1" id="KW-0472">Membrane</keyword>
<accession>A0A222P1N9</accession>
<protein>
    <submittedName>
        <fullName evidence="2">Na(+)/H(+) antiporter subunit G</fullName>
    </submittedName>
</protein>
<dbReference type="AlphaFoldDB" id="A0A222P1N9"/>
<dbReference type="Proteomes" id="UP000201728">
    <property type="component" value="Chromosome"/>
</dbReference>
<organism evidence="2 3">
    <name type="scientific">Legionella clemsonensis</name>
    <dbReference type="NCBI Taxonomy" id="1867846"/>
    <lineage>
        <taxon>Bacteria</taxon>
        <taxon>Pseudomonadati</taxon>
        <taxon>Pseudomonadota</taxon>
        <taxon>Gammaproteobacteria</taxon>
        <taxon>Legionellales</taxon>
        <taxon>Legionellaceae</taxon>
        <taxon>Legionella</taxon>
    </lineage>
</organism>
<dbReference type="GO" id="GO:0015385">
    <property type="term" value="F:sodium:proton antiporter activity"/>
    <property type="evidence" value="ECO:0007669"/>
    <property type="project" value="TreeGrafter"/>
</dbReference>
<feature type="transmembrane region" description="Helical" evidence="1">
    <location>
        <begin position="63"/>
        <end position="84"/>
    </location>
</feature>
<dbReference type="InterPro" id="IPR005133">
    <property type="entry name" value="PhaG_MnhG_YufB"/>
</dbReference>
<reference evidence="3" key="1">
    <citation type="submission" date="2016-07" db="EMBL/GenBank/DDBJ databases">
        <authorList>
            <person name="Florea S."/>
            <person name="Webb J.S."/>
            <person name="Jaromczyk J."/>
            <person name="Schardl C.L."/>
        </authorList>
    </citation>
    <scope>NUCLEOTIDE SEQUENCE [LARGE SCALE GENOMIC DNA]</scope>
    <source>
        <strain evidence="3">CDC-D5610</strain>
    </source>
</reference>
<name>A0A222P1N9_9GAMM</name>
<keyword evidence="1" id="KW-0812">Transmembrane</keyword>